<evidence type="ECO:0000256" key="2">
    <source>
        <dbReference type="SAM" id="MobiDB-lite"/>
    </source>
</evidence>
<dbReference type="PANTHER" id="PTHR10157">
    <property type="entry name" value="DOPAMINE BETA HYDROXYLASE RELATED"/>
    <property type="match status" value="1"/>
</dbReference>
<protein>
    <recommendedName>
        <fullName evidence="3">Copper type II ascorbate-dependent monooxygenase C-terminal domain-containing protein</fullName>
    </recommendedName>
</protein>
<comment type="caution">
    <text evidence="4">The sequence shown here is derived from an EMBL/GenBank/DDBJ whole genome shotgun (WGS) entry which is preliminary data.</text>
</comment>
<evidence type="ECO:0000313" key="4">
    <source>
        <dbReference type="EMBL" id="CAK0826649.1"/>
    </source>
</evidence>
<feature type="compositionally biased region" description="Basic and acidic residues" evidence="2">
    <location>
        <begin position="222"/>
        <end position="244"/>
    </location>
</feature>
<name>A0ABN9S8I5_9DINO</name>
<organism evidence="4 5">
    <name type="scientific">Prorocentrum cordatum</name>
    <dbReference type="NCBI Taxonomy" id="2364126"/>
    <lineage>
        <taxon>Eukaryota</taxon>
        <taxon>Sar</taxon>
        <taxon>Alveolata</taxon>
        <taxon>Dinophyceae</taxon>
        <taxon>Prorocentrales</taxon>
        <taxon>Prorocentraceae</taxon>
        <taxon>Prorocentrum</taxon>
    </lineage>
</organism>
<reference evidence="4" key="1">
    <citation type="submission" date="2023-10" db="EMBL/GenBank/DDBJ databases">
        <authorList>
            <person name="Chen Y."/>
            <person name="Shah S."/>
            <person name="Dougan E. K."/>
            <person name="Thang M."/>
            <person name="Chan C."/>
        </authorList>
    </citation>
    <scope>NUCLEOTIDE SEQUENCE [LARGE SCALE GENOMIC DNA]</scope>
</reference>
<dbReference type="Gene3D" id="2.60.120.230">
    <property type="match status" value="1"/>
</dbReference>
<dbReference type="InterPro" id="IPR014784">
    <property type="entry name" value="Cu2_ascorb_mOase-like_C"/>
</dbReference>
<dbReference type="EMBL" id="CAUYUJ010009392">
    <property type="protein sequence ID" value="CAK0826649.1"/>
    <property type="molecule type" value="Genomic_DNA"/>
</dbReference>
<dbReference type="PANTHER" id="PTHR10157:SF23">
    <property type="entry name" value="MOXD1 HOMOLOG 1"/>
    <property type="match status" value="1"/>
</dbReference>
<proteinExistence type="predicted"/>
<feature type="domain" description="Copper type II ascorbate-dependent monooxygenase C-terminal" evidence="3">
    <location>
        <begin position="62"/>
        <end position="164"/>
    </location>
</feature>
<feature type="region of interest" description="Disordered" evidence="2">
    <location>
        <begin position="195"/>
        <end position="304"/>
    </location>
</feature>
<dbReference type="InterPro" id="IPR008977">
    <property type="entry name" value="PHM/PNGase_F_dom_sf"/>
</dbReference>
<dbReference type="Proteomes" id="UP001189429">
    <property type="component" value="Unassembled WGS sequence"/>
</dbReference>
<keyword evidence="1" id="KW-1015">Disulfide bond</keyword>
<feature type="region of interest" description="Disordered" evidence="2">
    <location>
        <begin position="369"/>
        <end position="395"/>
    </location>
</feature>
<dbReference type="InterPro" id="IPR000945">
    <property type="entry name" value="DBH-like"/>
</dbReference>
<feature type="compositionally biased region" description="Polar residues" evidence="2">
    <location>
        <begin position="284"/>
        <end position="293"/>
    </location>
</feature>
<accession>A0ABN9S8I5</accession>
<feature type="compositionally biased region" description="Basic and acidic residues" evidence="2">
    <location>
        <begin position="200"/>
        <end position="212"/>
    </location>
</feature>
<keyword evidence="5" id="KW-1185">Reference proteome</keyword>
<feature type="compositionally biased region" description="Basic residues" evidence="2">
    <location>
        <begin position="245"/>
        <end position="258"/>
    </location>
</feature>
<dbReference type="Pfam" id="PF03712">
    <property type="entry name" value="Cu2_monoox_C"/>
    <property type="match status" value="1"/>
</dbReference>
<dbReference type="SUPFAM" id="SSF49742">
    <property type="entry name" value="PHM/PNGase F"/>
    <property type="match status" value="2"/>
</dbReference>
<feature type="compositionally biased region" description="Basic and acidic residues" evidence="2">
    <location>
        <begin position="294"/>
        <end position="304"/>
    </location>
</feature>
<gene>
    <name evidence="4" type="ORF">PCOR1329_LOCUS26415</name>
</gene>
<evidence type="ECO:0000259" key="3">
    <source>
        <dbReference type="Pfam" id="PF03712"/>
    </source>
</evidence>
<evidence type="ECO:0000256" key="1">
    <source>
        <dbReference type="ARBA" id="ARBA00023157"/>
    </source>
</evidence>
<sequence>MREIMPRGCDAMKWPWAVGSDDVVFPENVVMPFGENVLWMALQVHYCNPLLDAGCTNIWDVPSINVLGVVYHGHLVGKSFNIDVASSVDGSYRGTLRREKRYDFNHQSLEPRLLKTISRRDELTFTCKYDTSSRTELTAFGELTQNGTCWSAFTYYPAQAMTSTMTKGASIMGIMRIRMKMRVIVMMILASTRRSRDLRRRSGAEKCGEHRSSHLPPRRRRGDAGLGDRLRQEHVPRGQAEQRHSHARRHLRHRRRDPKLRPEGLRQGLSRACPSTGGIFKSGKNVSRLGSETSARKRSVERGDFCTRSAARVRGGRHPGNVRTSQGTRSTALQRAECALADQTCESGAALLYCARVGSPFVHAIGRSGFKQGQQHSKQHDGRPSNVVGPTDRRN</sequence>
<evidence type="ECO:0000313" key="5">
    <source>
        <dbReference type="Proteomes" id="UP001189429"/>
    </source>
</evidence>
<dbReference type="InterPro" id="IPR024548">
    <property type="entry name" value="Cu2_monoox_C"/>
</dbReference>